<reference evidence="2" key="1">
    <citation type="submission" date="2023-06" db="EMBL/GenBank/DDBJ databases">
        <title>Itaconate inhibition of nontuberculous mycobacteria.</title>
        <authorList>
            <person name="Breen P."/>
            <person name="Zimbric M."/>
            <person name="Caverly L."/>
        </authorList>
    </citation>
    <scope>NUCLEOTIDE SEQUENCE</scope>
    <source>
        <strain evidence="2">FLAC1071</strain>
    </source>
</reference>
<gene>
    <name evidence="2" type="ORF">QRB35_17475</name>
</gene>
<name>A0ABT7P3D6_MYCIT</name>
<dbReference type="EMBL" id="JASZZX010000016">
    <property type="protein sequence ID" value="MDM3927802.1"/>
    <property type="molecule type" value="Genomic_DNA"/>
</dbReference>
<sequence length="127" mass="13904">MDTAQALARHKAQVNAKYADAQSITLAGLRAERVARHRQDRWLLITPDGDIDGVLSREVCKSAIEAFDKFFPRKKERHAAAAEGWHIEVDDEHGTRYSAWAASNAGTNAGAPDEALRKPAPTQNGSL</sequence>
<accession>A0ABT7P3D6</accession>
<dbReference type="Proteomes" id="UP001529272">
    <property type="component" value="Unassembled WGS sequence"/>
</dbReference>
<comment type="caution">
    <text evidence="2">The sequence shown here is derived from an EMBL/GenBank/DDBJ whole genome shotgun (WGS) entry which is preliminary data.</text>
</comment>
<keyword evidence="3" id="KW-1185">Reference proteome</keyword>
<protein>
    <submittedName>
        <fullName evidence="2">Uncharacterized protein</fullName>
    </submittedName>
</protein>
<evidence type="ECO:0000256" key="1">
    <source>
        <dbReference type="SAM" id="MobiDB-lite"/>
    </source>
</evidence>
<evidence type="ECO:0000313" key="2">
    <source>
        <dbReference type="EMBL" id="MDM3927802.1"/>
    </source>
</evidence>
<proteinExistence type="predicted"/>
<evidence type="ECO:0000313" key="3">
    <source>
        <dbReference type="Proteomes" id="UP001529272"/>
    </source>
</evidence>
<feature type="region of interest" description="Disordered" evidence="1">
    <location>
        <begin position="103"/>
        <end position="127"/>
    </location>
</feature>
<organism evidence="2 3">
    <name type="scientific">Mycobacterium intracellulare subsp. chimaera</name>
    <dbReference type="NCBI Taxonomy" id="222805"/>
    <lineage>
        <taxon>Bacteria</taxon>
        <taxon>Bacillati</taxon>
        <taxon>Actinomycetota</taxon>
        <taxon>Actinomycetes</taxon>
        <taxon>Mycobacteriales</taxon>
        <taxon>Mycobacteriaceae</taxon>
        <taxon>Mycobacterium</taxon>
        <taxon>Mycobacterium avium complex (MAC)</taxon>
    </lineage>
</organism>
<reference evidence="2" key="2">
    <citation type="submission" date="2023-06" db="EMBL/GenBank/DDBJ databases">
        <authorList>
            <person name="Spilker T."/>
        </authorList>
    </citation>
    <scope>NUCLEOTIDE SEQUENCE</scope>
    <source>
        <strain evidence="2">FLAC1071</strain>
    </source>
</reference>
<dbReference type="RefSeq" id="WP_141245026.1">
    <property type="nucleotide sequence ID" value="NZ_JASZZX010000016.1"/>
</dbReference>